<dbReference type="Pfam" id="PF09369">
    <property type="entry name" value="MZB"/>
    <property type="match status" value="1"/>
</dbReference>
<evidence type="ECO:0000259" key="1">
    <source>
        <dbReference type="Pfam" id="PF09369"/>
    </source>
</evidence>
<comment type="caution">
    <text evidence="2">The sequence shown here is derived from an EMBL/GenBank/DDBJ whole genome shotgun (WGS) entry which is preliminary data.</text>
</comment>
<dbReference type="InterPro" id="IPR018973">
    <property type="entry name" value="MZB"/>
</dbReference>
<organism evidence="2 3">
    <name type="scientific">Nocardia lasii</name>
    <dbReference type="NCBI Taxonomy" id="1616107"/>
    <lineage>
        <taxon>Bacteria</taxon>
        <taxon>Bacillati</taxon>
        <taxon>Actinomycetota</taxon>
        <taxon>Actinomycetes</taxon>
        <taxon>Mycobacteriales</taxon>
        <taxon>Nocardiaceae</taxon>
        <taxon>Nocardia</taxon>
    </lineage>
</organism>
<reference evidence="3" key="1">
    <citation type="journal article" date="2019" name="Int. J. Syst. Evol. Microbiol.">
        <title>The Global Catalogue of Microorganisms (GCM) 10K type strain sequencing project: providing services to taxonomists for standard genome sequencing and annotation.</title>
        <authorList>
            <consortium name="The Broad Institute Genomics Platform"/>
            <consortium name="The Broad Institute Genome Sequencing Center for Infectious Disease"/>
            <person name="Wu L."/>
            <person name="Ma J."/>
        </authorList>
    </citation>
    <scope>NUCLEOTIDE SEQUENCE [LARGE SCALE GENOMIC DNA]</scope>
    <source>
        <strain evidence="3">CCUG 36956</strain>
    </source>
</reference>
<proteinExistence type="predicted"/>
<name>A0ABW1JXH3_9NOCA</name>
<keyword evidence="3" id="KW-1185">Reference proteome</keyword>
<dbReference type="Proteomes" id="UP001596223">
    <property type="component" value="Unassembled WGS sequence"/>
</dbReference>
<feature type="domain" description="MrfA-like Zn-binding" evidence="1">
    <location>
        <begin position="461"/>
        <end position="560"/>
    </location>
</feature>
<sequence>MEKIMHDLRLSETITPFGVGAITDIRGESLMAPDTSWWDTRFAQEVVCERLIARLGAGVLRQPPTHSGRVGKDTASLLYWRFPAWRFCERCGKLSKLTGRKKGKWDNHCECGGLLVPMRFVAICAKGSHIQDIPWFQWVHRGREAELNEAIRVCRAYTELRFRKIASHGEGLGSLIVTCHGCGNSRSFAELVGKGSLGRDGIRCSSRQPWEPENAVDRKPCPHPLVGVQRGATGNYIAERISALDIPEERPQSAEVAEKIRGHVYFAKIIADNGGPQAEIVAGWIAEEFGVAPEAVLALAAGEGSTADEILLDLKDGEWAAFLKKLPNRRDTSGEDFVVDGRSLRETDGPRTLDIITGVGQVRRVREVRVLRGFRRYDADAALIRADIGPNEHRYPTYPAIEMFGEGIFLRFDEQRLSDWESLPDVQARAGILKRRRAGLEWAKNRLDVPEPRYIALHTIAHLLIRRLAFESGYASAALQERIYASTDRADKTAGILIYTAAGDAQGTLGGLVRLGEPEKFIPLLVSALEDADFCSNDPVCIESDSQGSSQLNLSACHGCSLVSETSCETANRLLDRQLVLGGMEVRGLLDGVLAEIRTAAAQP</sequence>
<evidence type="ECO:0000313" key="2">
    <source>
        <dbReference type="EMBL" id="MFC6012893.1"/>
    </source>
</evidence>
<dbReference type="NCBIfam" id="NF038324">
    <property type="entry name" value="DrmB_fam"/>
    <property type="match status" value="1"/>
</dbReference>
<dbReference type="RefSeq" id="WP_378607246.1">
    <property type="nucleotide sequence ID" value="NZ_JBHSQN010000011.1"/>
</dbReference>
<protein>
    <submittedName>
        <fullName evidence="2">DrmB family protein</fullName>
    </submittedName>
</protein>
<dbReference type="InterPro" id="IPR047721">
    <property type="entry name" value="DrmB"/>
</dbReference>
<evidence type="ECO:0000313" key="3">
    <source>
        <dbReference type="Proteomes" id="UP001596223"/>
    </source>
</evidence>
<gene>
    <name evidence="2" type="primary">drmB</name>
    <name evidence="2" type="ORF">ACFP3H_17695</name>
</gene>
<dbReference type="EMBL" id="JBHSQN010000011">
    <property type="protein sequence ID" value="MFC6012893.1"/>
    <property type="molecule type" value="Genomic_DNA"/>
</dbReference>
<accession>A0ABW1JXH3</accession>